<dbReference type="GO" id="GO:0003676">
    <property type="term" value="F:nucleic acid binding"/>
    <property type="evidence" value="ECO:0007669"/>
    <property type="project" value="InterPro"/>
</dbReference>
<accession>W1NIB8</accession>
<dbReference type="Pfam" id="PF03101">
    <property type="entry name" value="FAR1"/>
    <property type="match status" value="2"/>
</dbReference>
<feature type="domain" description="FAR1" evidence="2">
    <location>
        <begin position="159"/>
        <end position="244"/>
    </location>
</feature>
<dbReference type="Gramene" id="ERM95532">
    <property type="protein sequence ID" value="ERM95532"/>
    <property type="gene ID" value="AMTR_s00023p00015970"/>
</dbReference>
<feature type="compositionally biased region" description="Polar residues" evidence="1">
    <location>
        <begin position="523"/>
        <end position="545"/>
    </location>
</feature>
<evidence type="ECO:0000256" key="1">
    <source>
        <dbReference type="SAM" id="MobiDB-lite"/>
    </source>
</evidence>
<sequence>MDHTSFDSGASPIYSDQDHRSDESQSVIDPGGSQSVIDPGGSQSVIDLGGTSMEGNEEVIPSENANDANDERALTLTGEEADMMSNSEAQAGGLGNGGSTQRDRASDESQMVLDPSGFSLGVDGEVIEHENGNEADICAVEDVEPYEGMEFDSEDAAYKFYNAYARLVGFGTRRAKTRRSRTNSEIIGRDFYCWREGRRDAKHDNKRRHRAQLRVGCMAMLRVKRAETGKWVISKFVKDHCHKFLAPDKIGLIRSHRRISDDAKKLLALYASAMSKRPQLMSKEQAGGSGSTQENEDEDEEPVQEGEPYVGMEFDTEYAAYKFYTDYARHVGFGTRWAKTRRSRANKEVIARDIYCFRQGKRKPKRDANVRDGKVRQRPHSRIGCKAMIRIKKSNNGKWVISSFVKKHCHKFLTPGEVGFTRMRKRIFDPSGDLIDLYNEERAAGSQAPRTIRHDVLCQLVNQITEDGAISEDLYEFTRLCLSRLAVEVAERKKLVTNNQPVSSNQASLSLDAGFQAMEIEPQSLTREPSRSNSRGRPPKNNTKCNVCKGTGHNRRTCPIVRGGGSNLNIGIGMVGTEINLDENQISQICTGDEMPAVQILSWGQI</sequence>
<protein>
    <recommendedName>
        <fullName evidence="2">FAR1 domain-containing protein</fullName>
    </recommendedName>
</protein>
<dbReference type="PANTHER" id="PTHR46328:SF27">
    <property type="entry name" value="OS12G0287500 PROTEIN"/>
    <property type="match status" value="1"/>
</dbReference>
<dbReference type="GO" id="GO:0008270">
    <property type="term" value="F:zinc ion binding"/>
    <property type="evidence" value="ECO:0007669"/>
    <property type="project" value="InterPro"/>
</dbReference>
<dbReference type="STRING" id="13333.W1NIB8"/>
<dbReference type="AlphaFoldDB" id="W1NIB8"/>
<dbReference type="InterPro" id="IPR036875">
    <property type="entry name" value="Znf_CCHC_sf"/>
</dbReference>
<organism evidence="3 4">
    <name type="scientific">Amborella trichopoda</name>
    <dbReference type="NCBI Taxonomy" id="13333"/>
    <lineage>
        <taxon>Eukaryota</taxon>
        <taxon>Viridiplantae</taxon>
        <taxon>Streptophyta</taxon>
        <taxon>Embryophyta</taxon>
        <taxon>Tracheophyta</taxon>
        <taxon>Spermatophyta</taxon>
        <taxon>Magnoliopsida</taxon>
        <taxon>Amborellales</taxon>
        <taxon>Amborellaceae</taxon>
        <taxon>Amborella</taxon>
    </lineage>
</organism>
<feature type="compositionally biased region" description="Acidic residues" evidence="1">
    <location>
        <begin position="294"/>
        <end position="304"/>
    </location>
</feature>
<dbReference type="eggNOG" id="ENOG502RX8G">
    <property type="taxonomic scope" value="Eukaryota"/>
</dbReference>
<feature type="region of interest" description="Disordered" evidence="1">
    <location>
        <begin position="520"/>
        <end position="548"/>
    </location>
</feature>
<feature type="region of interest" description="Disordered" evidence="1">
    <location>
        <begin position="88"/>
        <end position="109"/>
    </location>
</feature>
<dbReference type="InterPro" id="IPR004330">
    <property type="entry name" value="FAR1_DNA_bnd_dom"/>
</dbReference>
<dbReference type="SUPFAM" id="SSF57756">
    <property type="entry name" value="Retrovirus zinc finger-like domains"/>
    <property type="match status" value="1"/>
</dbReference>
<feature type="domain" description="FAR1" evidence="2">
    <location>
        <begin position="322"/>
        <end position="413"/>
    </location>
</feature>
<gene>
    <name evidence="3" type="ORF">AMTR_s00023p00015970</name>
</gene>
<dbReference type="PANTHER" id="PTHR46328">
    <property type="entry name" value="FAR-RED IMPAIRED RESPONSIVE (FAR1) FAMILY PROTEIN-RELATED"/>
    <property type="match status" value="1"/>
</dbReference>
<feature type="compositionally biased region" description="Polar residues" evidence="1">
    <location>
        <begin position="24"/>
        <end position="45"/>
    </location>
</feature>
<keyword evidence="4" id="KW-1185">Reference proteome</keyword>
<dbReference type="Proteomes" id="UP000017836">
    <property type="component" value="Unassembled WGS sequence"/>
</dbReference>
<feature type="region of interest" description="Disordered" evidence="1">
    <location>
        <begin position="1"/>
        <end position="70"/>
    </location>
</feature>
<dbReference type="HOGENOM" id="CLU_450837_0_0_1"/>
<dbReference type="EMBL" id="KI397474">
    <property type="protein sequence ID" value="ERM95532.1"/>
    <property type="molecule type" value="Genomic_DNA"/>
</dbReference>
<reference evidence="4" key="1">
    <citation type="journal article" date="2013" name="Science">
        <title>The Amborella genome and the evolution of flowering plants.</title>
        <authorList>
            <consortium name="Amborella Genome Project"/>
        </authorList>
    </citation>
    <scope>NUCLEOTIDE SEQUENCE [LARGE SCALE GENOMIC DNA]</scope>
</reference>
<feature type="region of interest" description="Disordered" evidence="1">
    <location>
        <begin position="278"/>
        <end position="306"/>
    </location>
</feature>
<evidence type="ECO:0000313" key="3">
    <source>
        <dbReference type="EMBL" id="ERM95532.1"/>
    </source>
</evidence>
<name>W1NIB8_AMBTC</name>
<proteinExistence type="predicted"/>
<evidence type="ECO:0000259" key="2">
    <source>
        <dbReference type="Pfam" id="PF03101"/>
    </source>
</evidence>
<evidence type="ECO:0000313" key="4">
    <source>
        <dbReference type="Proteomes" id="UP000017836"/>
    </source>
</evidence>